<feature type="compositionally biased region" description="Acidic residues" evidence="1">
    <location>
        <begin position="1360"/>
        <end position="1371"/>
    </location>
</feature>
<sequence>MPGNELAITANKKNTDQHIAYLGWSLGEEKDEVACLEIQRDNWLPRIELQENDDDNLILGLGIDKVSCCGKIKVQLGVEEQKELSPYCILLCLTLEGKIIMFNVASVNAAAAIPHVASILYEEEDEPSGPEPEEVEVSKPSTEPAEGQLGQLPLDLQLKDDKTKELDKEGKSEVSIKTNLKPGDINESTMSALSSNKISHKEGNINKQDVESLVSSQSSEAGGQQKVPLSKFGSTNLQQASAKASLPEGPRHVASGPEPEEVEVSKPSTEPAEGQLGQLPLDLQLKDDKTKELDKEVKSEVSIKTNLKPGDINESTISALSSNKISHKEGNINKQDVESLVSSQSSEAGGQQKVPLPKFESTNLQQASTKASLPERPRHVVKDFSMAGTQTFSGFGSGAFSFAGKTQADSAGQLNHKDIRKSVEIGKQSPAHVGLTSLPSSFSQSSSSRKFISSKDTDVKSPVIPSSYIQDEGSKNADLNSSNIPSNLPGKLVHYKETVGTSTPQNSANRLVQSWGHRSLAGPGSIESLPSIRSSQVSSQENVVLGDSAHHKHHPSKENYRTLPQSGMLNSEPVLSKQFGNIKDMTKELDTLLQSIEQPGGFRDACTVSQKRSVEALEQGIGILSDKRRKWKSIMDDRIGEVRNLLDKTVQVLARKIYMEGIVKQASDDRYWDLWNRQKLSSKLELKQRHILKLNEGLTNQLIELERHFNSIELNKFGENGGAHAGKRAFQTRFGPSRHVQSFHSLHNTMSSQLATAEKLSECLSKQMAMLKIESPSLKQKNVKKELFETIGIPYDASYNSPNVAKVGDTPLSSKLLLSSGSAAVKDKSRGKSSVLKSYDQETARRRRDSLDQSWASYEPPKTTVKRLLLQESPKPSVPTDEQTFSSHMLERSTRTWSRDHSTSSTFSLSENKAGNFDEFAKQAAVKQATPSMNDTPQSFSFAGMKSSTLQRNYMSSSSQLVSVEGQTFMRDNFISNQLVEKPSSGITSVEKSNAVAVKETNMFLQSPINIHQKASLPTVLSTQTPTFLKKASEELDSSDETVLSSSAIDGTENTPLTTRSFSESEGKGIFSISLASPAFGTQNLPGKVQQPNTSRSKSQGDEKVSTFPTSSLSLSTAPSYLPVSSSSSPFSLSVLSSTAQTSSFVMPLSGSFTNSNTTSDANKTISTPPSLAFASPVLPSATLSSQSPKPPTLLFSPSSTKYSMSETPRTELQASSKSDSDSTTQVPAIQPASSKGEPDMTPKPSVSTTSIIKTAAELQPSKSDSGAANQAPATQPGPSKGESDTELSSLVSTTPTIKPSTTLASASQPIFGNAESPAPNTTLKNQPEQPSSLPVPFPTQLPTSVSVSSGKPESLDVSNADEVDMDEEAPESTNATELSLGSLGGFGLGFTPNPSAPKSNPFGGSFANTVRGVTTSPFTMNVPSGELFRPASFSIQSPQTPQTSQPANTGAFSGGFGTGTTAQAPTGGFGQPSQIGQGQQALGSVLGSFGQSRQLGAGLSGNGFGSPSSIGGGFAASSSAGGFSSAVSGGGFANIGSTAGGFGNMASGGGGFGGAASAGGGFGGAASAGGGFGGAASASGGFAAAASSGEFRATVGGGFGAFSSQQGTGGFSAFGSNIAASGKPPELFTQMRK</sequence>
<feature type="region of interest" description="Disordered" evidence="1">
    <location>
        <begin position="829"/>
        <end position="857"/>
    </location>
</feature>
<feature type="compositionally biased region" description="Polar residues" evidence="1">
    <location>
        <begin position="1082"/>
        <end position="1098"/>
    </location>
</feature>
<reference evidence="3" key="1">
    <citation type="submission" date="2013-01" db="EMBL/GenBank/DDBJ databases">
        <title>Draft Genome Sequence of a Mulberry Tree, Morus notabilis C.K. Schneid.</title>
        <authorList>
            <person name="He N."/>
            <person name="Zhao S."/>
        </authorList>
    </citation>
    <scope>NUCLEOTIDE SEQUENCE</scope>
</reference>
<dbReference type="eggNOG" id="ENOG502QSI5">
    <property type="taxonomic scope" value="Eukaryota"/>
</dbReference>
<dbReference type="Proteomes" id="UP000030645">
    <property type="component" value="Unassembled WGS sequence"/>
</dbReference>
<feature type="compositionally biased region" description="Acidic residues" evidence="1">
    <location>
        <begin position="122"/>
        <end position="135"/>
    </location>
</feature>
<dbReference type="STRING" id="981085.W9QT34"/>
<feature type="compositionally biased region" description="Basic and acidic residues" evidence="1">
    <location>
        <begin position="889"/>
        <end position="902"/>
    </location>
</feature>
<feature type="compositionally biased region" description="Low complexity" evidence="1">
    <location>
        <begin position="265"/>
        <end position="283"/>
    </location>
</feature>
<feature type="compositionally biased region" description="Low complexity" evidence="1">
    <location>
        <begin position="437"/>
        <end position="451"/>
    </location>
</feature>
<feature type="compositionally biased region" description="Low complexity" evidence="1">
    <location>
        <begin position="1106"/>
        <end position="1119"/>
    </location>
</feature>
<feature type="compositionally biased region" description="Polar residues" evidence="1">
    <location>
        <begin position="232"/>
        <end position="242"/>
    </location>
</feature>
<feature type="region of interest" description="Disordered" evidence="1">
    <location>
        <begin position="338"/>
        <end position="358"/>
    </location>
</feature>
<dbReference type="GO" id="GO:0017056">
    <property type="term" value="F:structural constituent of nuclear pore"/>
    <property type="evidence" value="ECO:0007669"/>
    <property type="project" value="InterPro"/>
</dbReference>
<evidence type="ECO:0008006" key="4">
    <source>
        <dbReference type="Google" id="ProtNLM"/>
    </source>
</evidence>
<proteinExistence type="predicted"/>
<feature type="compositionally biased region" description="Basic and acidic residues" evidence="1">
    <location>
        <begin position="284"/>
        <end position="301"/>
    </location>
</feature>
<feature type="compositionally biased region" description="Polar residues" evidence="1">
    <location>
        <begin position="1196"/>
        <end position="1234"/>
    </location>
</feature>
<accession>W9QT34</accession>
<feature type="region of interest" description="Disordered" evidence="1">
    <location>
        <begin position="1182"/>
        <end position="1380"/>
    </location>
</feature>
<gene>
    <name evidence="2" type="ORF">L484_005149</name>
</gene>
<evidence type="ECO:0000313" key="2">
    <source>
        <dbReference type="EMBL" id="EXB53600.1"/>
    </source>
</evidence>
<feature type="region of interest" description="Disordered" evidence="1">
    <location>
        <begin position="122"/>
        <end position="188"/>
    </location>
</feature>
<protein>
    <recommendedName>
        <fullName evidence="4">Nuclear pore complex protein NUP214</fullName>
    </recommendedName>
</protein>
<evidence type="ECO:0000256" key="1">
    <source>
        <dbReference type="SAM" id="MobiDB-lite"/>
    </source>
</evidence>
<feature type="region of interest" description="Disordered" evidence="1">
    <location>
        <begin position="430"/>
        <end position="458"/>
    </location>
</feature>
<dbReference type="GO" id="GO:0006405">
    <property type="term" value="P:RNA export from nucleus"/>
    <property type="evidence" value="ECO:0007669"/>
    <property type="project" value="InterPro"/>
</dbReference>
<feature type="compositionally biased region" description="Polar residues" evidence="1">
    <location>
        <begin position="1041"/>
        <end position="1063"/>
    </location>
</feature>
<feature type="compositionally biased region" description="Polar residues" evidence="1">
    <location>
        <begin position="1341"/>
        <end position="1352"/>
    </location>
</feature>
<feature type="compositionally biased region" description="Polar residues" evidence="1">
    <location>
        <begin position="213"/>
        <end position="222"/>
    </location>
</feature>
<keyword evidence="3" id="KW-1185">Reference proteome</keyword>
<dbReference type="PANTHER" id="PTHR34418:SF3">
    <property type="entry name" value="NUCLEAR PORE COMPLEX PROTEIN NUP214"/>
    <property type="match status" value="1"/>
</dbReference>
<feature type="region of interest" description="Disordered" evidence="1">
    <location>
        <begin position="870"/>
        <end position="909"/>
    </location>
</feature>
<name>W9QT34_9ROSA</name>
<feature type="region of interest" description="Disordered" evidence="1">
    <location>
        <begin position="1082"/>
        <end position="1119"/>
    </location>
</feature>
<dbReference type="PANTHER" id="PTHR34418">
    <property type="entry name" value="NUCLEAR PORE COMPLEX PROTEIN NUP214 ISOFORM X1"/>
    <property type="match status" value="1"/>
</dbReference>
<feature type="region of interest" description="Disordered" evidence="1">
    <location>
        <begin position="1039"/>
        <end position="1063"/>
    </location>
</feature>
<dbReference type="EMBL" id="KE344099">
    <property type="protein sequence ID" value="EXB53600.1"/>
    <property type="molecule type" value="Genomic_DNA"/>
</dbReference>
<evidence type="ECO:0000313" key="3">
    <source>
        <dbReference type="Proteomes" id="UP000030645"/>
    </source>
</evidence>
<feature type="compositionally biased region" description="Polar residues" evidence="1">
    <location>
        <begin position="1319"/>
        <end position="1333"/>
    </location>
</feature>
<dbReference type="InterPro" id="IPR044694">
    <property type="entry name" value="NUP214"/>
</dbReference>
<feature type="compositionally biased region" description="Polar residues" evidence="1">
    <location>
        <begin position="1261"/>
        <end position="1278"/>
    </location>
</feature>
<feature type="region of interest" description="Disordered" evidence="1">
    <location>
        <begin position="547"/>
        <end position="567"/>
    </location>
</feature>
<feature type="compositionally biased region" description="Polar residues" evidence="1">
    <location>
        <begin position="340"/>
        <end position="349"/>
    </location>
</feature>
<feature type="compositionally biased region" description="Polar residues" evidence="1">
    <location>
        <begin position="1287"/>
        <end position="1311"/>
    </location>
</feature>
<organism evidence="2 3">
    <name type="scientific">Morus notabilis</name>
    <dbReference type="NCBI Taxonomy" id="981085"/>
    <lineage>
        <taxon>Eukaryota</taxon>
        <taxon>Viridiplantae</taxon>
        <taxon>Streptophyta</taxon>
        <taxon>Embryophyta</taxon>
        <taxon>Tracheophyta</taxon>
        <taxon>Spermatophyta</taxon>
        <taxon>Magnoliopsida</taxon>
        <taxon>eudicotyledons</taxon>
        <taxon>Gunneridae</taxon>
        <taxon>Pentapetalae</taxon>
        <taxon>rosids</taxon>
        <taxon>fabids</taxon>
        <taxon>Rosales</taxon>
        <taxon>Moraceae</taxon>
        <taxon>Moreae</taxon>
        <taxon>Morus</taxon>
    </lineage>
</organism>
<feature type="region of interest" description="Disordered" evidence="1">
    <location>
        <begin position="211"/>
        <end position="301"/>
    </location>
</feature>
<feature type="compositionally biased region" description="Low complexity" evidence="1">
    <location>
        <begin position="138"/>
        <end position="156"/>
    </location>
</feature>
<feature type="compositionally biased region" description="Basic and acidic residues" evidence="1">
    <location>
        <begin position="157"/>
        <end position="174"/>
    </location>
</feature>